<dbReference type="PATRIC" id="fig|1031711.3.peg.2702"/>
<dbReference type="Proteomes" id="UP000007953">
    <property type="component" value="Chromosome"/>
</dbReference>
<proteinExistence type="predicted"/>
<dbReference type="KEGG" id="rsn:RSPO_c02763"/>
<dbReference type="EMBL" id="CP002819">
    <property type="protein sequence ID" value="AEG70055.1"/>
    <property type="molecule type" value="Genomic_DNA"/>
</dbReference>
<evidence type="ECO:0000313" key="2">
    <source>
        <dbReference type="Proteomes" id="UP000007953"/>
    </source>
</evidence>
<sequence>MTVPPALLWCNRQRLCLLVPTGVSYPAAMHLETDMTATTCTEQLALPAGQSRLHWLPAGTIVVMLDGRLILEPPPRWLAGDLVRLRHAVAAGHAHTLETSGWWNLHADANAGVHLRLVAPVASAARWATGPARACRRLLAALLPRRTSRG</sequence>
<reference evidence="1 2" key="1">
    <citation type="journal article" date="2011" name="J. Bacteriol.">
        <title>Complete genome sequence of the plant pathogen Ralstonia solanacearum strain Po82.</title>
        <authorList>
            <person name="Xu J."/>
            <person name="Zheng H.J."/>
            <person name="Liu L."/>
            <person name="Pan Z.C."/>
            <person name="Prior P."/>
            <person name="Tang B."/>
            <person name="Xu J.S."/>
            <person name="Zhang H."/>
            <person name="Tian Q."/>
            <person name="Zhang L.Q."/>
            <person name="Feng J."/>
        </authorList>
    </citation>
    <scope>NUCLEOTIDE SEQUENCE [LARGE SCALE GENOMIC DNA]</scope>
    <source>
        <strain evidence="1 2">Po82</strain>
    </source>
</reference>
<dbReference type="eggNOG" id="ENOG503136C">
    <property type="taxonomic scope" value="Bacteria"/>
</dbReference>
<gene>
    <name evidence="1" type="ordered locus">RSPO_c02763</name>
</gene>
<protein>
    <submittedName>
        <fullName evidence="1">Uncharacterized protein</fullName>
    </submittedName>
</protein>
<name>F6G522_RALS8</name>
<dbReference type="HOGENOM" id="CLU_146052_0_0_4"/>
<evidence type="ECO:0000313" key="1">
    <source>
        <dbReference type="EMBL" id="AEG70055.1"/>
    </source>
</evidence>
<organism evidence="1 2">
    <name type="scientific">Ralstonia solanacearum (strain Po82)</name>
    <dbReference type="NCBI Taxonomy" id="1031711"/>
    <lineage>
        <taxon>Bacteria</taxon>
        <taxon>Pseudomonadati</taxon>
        <taxon>Pseudomonadota</taxon>
        <taxon>Betaproteobacteria</taxon>
        <taxon>Burkholderiales</taxon>
        <taxon>Burkholderiaceae</taxon>
        <taxon>Ralstonia</taxon>
        <taxon>Ralstonia solanacearum species complex</taxon>
    </lineage>
</organism>
<accession>F6G522</accession>
<dbReference type="AlphaFoldDB" id="F6G522"/>